<dbReference type="RefSeq" id="WP_246409927.1">
    <property type="nucleotide sequence ID" value="NZ_JACHXO010000003.1"/>
</dbReference>
<keyword evidence="4" id="KW-1185">Reference proteome</keyword>
<feature type="transmembrane region" description="Helical" evidence="1">
    <location>
        <begin position="118"/>
        <end position="140"/>
    </location>
</feature>
<protein>
    <submittedName>
        <fullName evidence="3">Uncharacterized protein</fullName>
    </submittedName>
</protein>
<dbReference type="Proteomes" id="UP000574369">
    <property type="component" value="Unassembled WGS sequence"/>
</dbReference>
<sequence>MFRTTLPRMPSKLSSLSSRLAACPQHLLLSAALAAVCTLMTPGTASAHREAGSEASAALSALPVAVSVVAPSVVLTAGASLVVVAVEVTAAGTVWVLKRVSDGVKVSVRFAGKVVTGASVAVGTAVTVIVVGTGVVLSAAGEAIAFIPNEIGASLMHNERVTVRDRVTR</sequence>
<feature type="signal peptide" evidence="2">
    <location>
        <begin position="1"/>
        <end position="34"/>
    </location>
</feature>
<feature type="chain" id="PRO_5046186142" evidence="2">
    <location>
        <begin position="35"/>
        <end position="169"/>
    </location>
</feature>
<accession>A0ABR6GS54</accession>
<proteinExistence type="predicted"/>
<keyword evidence="1" id="KW-0472">Membrane</keyword>
<dbReference type="EMBL" id="JACHXO010000003">
    <property type="protein sequence ID" value="MBB3194940.1"/>
    <property type="molecule type" value="Genomic_DNA"/>
</dbReference>
<evidence type="ECO:0000313" key="4">
    <source>
        <dbReference type="Proteomes" id="UP000574369"/>
    </source>
</evidence>
<evidence type="ECO:0000256" key="1">
    <source>
        <dbReference type="SAM" id="Phobius"/>
    </source>
</evidence>
<keyword evidence="1" id="KW-1133">Transmembrane helix</keyword>
<keyword evidence="1" id="KW-0812">Transmembrane</keyword>
<evidence type="ECO:0000313" key="3">
    <source>
        <dbReference type="EMBL" id="MBB3194940.1"/>
    </source>
</evidence>
<name>A0ABR6GS54_9BURK</name>
<organism evidence="3 4">
    <name type="scientific">Roseateles terrae</name>
    <dbReference type="NCBI Taxonomy" id="431060"/>
    <lineage>
        <taxon>Bacteria</taxon>
        <taxon>Pseudomonadati</taxon>
        <taxon>Pseudomonadota</taxon>
        <taxon>Betaproteobacteria</taxon>
        <taxon>Burkholderiales</taxon>
        <taxon>Sphaerotilaceae</taxon>
        <taxon>Roseateles</taxon>
    </lineage>
</organism>
<reference evidence="3 4" key="1">
    <citation type="submission" date="2020-08" db="EMBL/GenBank/DDBJ databases">
        <title>Genomic Encyclopedia of Type Strains, Phase III (KMG-III): the genomes of soil and plant-associated and newly described type strains.</title>
        <authorList>
            <person name="Whitman W."/>
        </authorList>
    </citation>
    <scope>NUCLEOTIDE SEQUENCE [LARGE SCALE GENOMIC DNA]</scope>
    <source>
        <strain evidence="3 4">CECT 7247</strain>
    </source>
</reference>
<keyword evidence="2" id="KW-0732">Signal</keyword>
<gene>
    <name evidence="3" type="ORF">FHS28_002336</name>
</gene>
<feature type="transmembrane region" description="Helical" evidence="1">
    <location>
        <begin position="71"/>
        <end position="97"/>
    </location>
</feature>
<evidence type="ECO:0000256" key="2">
    <source>
        <dbReference type="SAM" id="SignalP"/>
    </source>
</evidence>
<comment type="caution">
    <text evidence="3">The sequence shown here is derived from an EMBL/GenBank/DDBJ whole genome shotgun (WGS) entry which is preliminary data.</text>
</comment>